<dbReference type="InterPro" id="IPR010290">
    <property type="entry name" value="TM_effector"/>
</dbReference>
<dbReference type="RefSeq" id="WP_220660478.1">
    <property type="nucleotide sequence ID" value="NZ_CP069370.1"/>
</dbReference>
<feature type="transmembrane region" description="Helical" evidence="7">
    <location>
        <begin position="50"/>
        <end position="69"/>
    </location>
</feature>
<feature type="transmembrane region" description="Helical" evidence="7">
    <location>
        <begin position="289"/>
        <end position="305"/>
    </location>
</feature>
<evidence type="ECO:0000256" key="2">
    <source>
        <dbReference type="ARBA" id="ARBA00022448"/>
    </source>
</evidence>
<evidence type="ECO:0000256" key="6">
    <source>
        <dbReference type="ARBA" id="ARBA00023136"/>
    </source>
</evidence>
<dbReference type="AlphaFoldDB" id="A0A8G0ZPW8"/>
<evidence type="ECO:0000256" key="4">
    <source>
        <dbReference type="ARBA" id="ARBA00022692"/>
    </source>
</evidence>
<evidence type="ECO:0000259" key="8">
    <source>
        <dbReference type="PROSITE" id="PS50850"/>
    </source>
</evidence>
<accession>A0A8G0ZPW8</accession>
<dbReference type="PANTHER" id="PTHR23513">
    <property type="entry name" value="INTEGRAL MEMBRANE EFFLUX PROTEIN-RELATED"/>
    <property type="match status" value="1"/>
</dbReference>
<feature type="transmembrane region" description="Helical" evidence="7">
    <location>
        <begin position="227"/>
        <end position="245"/>
    </location>
</feature>
<dbReference type="EMBL" id="CP069370">
    <property type="protein sequence ID" value="QYZ68254.1"/>
    <property type="molecule type" value="Genomic_DNA"/>
</dbReference>
<evidence type="ECO:0000256" key="7">
    <source>
        <dbReference type="SAM" id="Phobius"/>
    </source>
</evidence>
<keyword evidence="4 7" id="KW-0812">Transmembrane</keyword>
<evidence type="ECO:0000256" key="1">
    <source>
        <dbReference type="ARBA" id="ARBA00004651"/>
    </source>
</evidence>
<dbReference type="Pfam" id="PF05977">
    <property type="entry name" value="MFS_3"/>
    <property type="match status" value="1"/>
</dbReference>
<feature type="transmembrane region" description="Helical" evidence="7">
    <location>
        <begin position="379"/>
        <end position="398"/>
    </location>
</feature>
<dbReference type="Gene3D" id="1.20.1250.20">
    <property type="entry name" value="MFS general substrate transporter like domains"/>
    <property type="match status" value="1"/>
</dbReference>
<evidence type="ECO:0000256" key="5">
    <source>
        <dbReference type="ARBA" id="ARBA00022989"/>
    </source>
</evidence>
<evidence type="ECO:0000256" key="3">
    <source>
        <dbReference type="ARBA" id="ARBA00022475"/>
    </source>
</evidence>
<dbReference type="Proteomes" id="UP000826300">
    <property type="component" value="Chromosome"/>
</dbReference>
<feature type="transmembrane region" description="Helical" evidence="7">
    <location>
        <begin position="81"/>
        <end position="105"/>
    </location>
</feature>
<dbReference type="PANTHER" id="PTHR23513:SF11">
    <property type="entry name" value="STAPHYLOFERRIN A TRANSPORTER"/>
    <property type="match status" value="1"/>
</dbReference>
<dbReference type="KEGG" id="nsm:JO391_10655"/>
<keyword evidence="2" id="KW-0813">Transport</keyword>
<proteinExistence type="predicted"/>
<dbReference type="SUPFAM" id="SSF103473">
    <property type="entry name" value="MFS general substrate transporter"/>
    <property type="match status" value="1"/>
</dbReference>
<evidence type="ECO:0000313" key="9">
    <source>
        <dbReference type="EMBL" id="QYZ68254.1"/>
    </source>
</evidence>
<evidence type="ECO:0000313" key="10">
    <source>
        <dbReference type="Proteomes" id="UP000826300"/>
    </source>
</evidence>
<sequence length="544" mass="58500">MPDRPSAFAPFRYRTFLLLWLTSQVSNLGGLIQGVGASWQMTSLTSSSAMIALVQASTSLPIMLFSLLAGALADSQDRRRILLVAQGLMMAVSVTLTVFAFMGWLTPWGLLTFTFLLGVGTALNNPAWQASVGDIVPREALPEAVSLNAMGFNLMRSVGPALGGAIVAAFGAALAFAINALSYLPLLGMLLGWKPPARTESLPREPFGAAVGAGLRYVAMSPNLLRVMLRSGLFGLGAVAILALLPIVARDQLKGDAFVYGVLLGGFGLGAIGGGLLNPRLRELMSSEWLVRGGFLGFAAGLAALSQAPGLLLALPATLVSGACWVLALSLFNTTVQLSSPRWVVGRTLAMYQMSTFGGMAAGSWLWGSLASGMGIEGALLAAAAALVAGALVGLVLAMPDLASSDLDPLGRFQAPALELDLRGRSGPIMVMVEYRIRQEDVPEFLTVMAERRRIRRRDGARQWVLLRDLEHAEQWTESYHVATWDDYLRHNMRRTKADAEVSDRLQALHQGDWPPVVHRMIERQSVYSHQDVALKMSHDHHHP</sequence>
<dbReference type="InterPro" id="IPR020846">
    <property type="entry name" value="MFS_dom"/>
</dbReference>
<dbReference type="GO" id="GO:0022857">
    <property type="term" value="F:transmembrane transporter activity"/>
    <property type="evidence" value="ECO:0007669"/>
    <property type="project" value="InterPro"/>
</dbReference>
<feature type="transmembrane region" description="Helical" evidence="7">
    <location>
        <begin position="311"/>
        <end position="332"/>
    </location>
</feature>
<feature type="transmembrane region" description="Helical" evidence="7">
    <location>
        <begin position="161"/>
        <end position="184"/>
    </location>
</feature>
<dbReference type="InterPro" id="IPR036259">
    <property type="entry name" value="MFS_trans_sf"/>
</dbReference>
<comment type="subcellular location">
    <subcellularLocation>
        <location evidence="1">Cell membrane</location>
        <topology evidence="1">Multi-pass membrane protein</topology>
    </subcellularLocation>
</comment>
<keyword evidence="10" id="KW-1185">Reference proteome</keyword>
<feature type="transmembrane region" description="Helical" evidence="7">
    <location>
        <begin position="344"/>
        <end position="367"/>
    </location>
</feature>
<feature type="domain" description="Major facilitator superfamily (MFS) profile" evidence="8">
    <location>
        <begin position="1"/>
        <end position="402"/>
    </location>
</feature>
<organism evidence="9 10">
    <name type="scientific">Neotabrizicola shimadae</name>
    <dbReference type="NCBI Taxonomy" id="2807096"/>
    <lineage>
        <taxon>Bacteria</taxon>
        <taxon>Pseudomonadati</taxon>
        <taxon>Pseudomonadota</taxon>
        <taxon>Alphaproteobacteria</taxon>
        <taxon>Rhodobacterales</taxon>
        <taxon>Paracoccaceae</taxon>
        <taxon>Neotabrizicola</taxon>
    </lineage>
</organism>
<feature type="transmembrane region" description="Helical" evidence="7">
    <location>
        <begin position="257"/>
        <end position="277"/>
    </location>
</feature>
<keyword evidence="5 7" id="KW-1133">Transmembrane helix</keyword>
<protein>
    <submittedName>
        <fullName evidence="9">MFS transporter</fullName>
    </submittedName>
</protein>
<keyword evidence="6 7" id="KW-0472">Membrane</keyword>
<dbReference type="PROSITE" id="PS50850">
    <property type="entry name" value="MFS"/>
    <property type="match status" value="1"/>
</dbReference>
<dbReference type="GO" id="GO:0005886">
    <property type="term" value="C:plasma membrane"/>
    <property type="evidence" value="ECO:0007669"/>
    <property type="project" value="UniProtKB-SubCell"/>
</dbReference>
<dbReference type="CDD" id="cd06173">
    <property type="entry name" value="MFS_MefA_like"/>
    <property type="match status" value="1"/>
</dbReference>
<reference evidence="9" key="1">
    <citation type="submission" date="2021-02" db="EMBL/GenBank/DDBJ databases">
        <title>Rhodobacter shimadae sp. nov., an aerobic anoxygenic phototrophic bacterium isolated from a hot spring.</title>
        <authorList>
            <person name="Muramatsu S."/>
            <person name="Haruta S."/>
            <person name="Hirose S."/>
            <person name="Hanada S."/>
        </authorList>
    </citation>
    <scope>NUCLEOTIDE SEQUENCE</scope>
    <source>
        <strain evidence="9">N10</strain>
    </source>
</reference>
<gene>
    <name evidence="9" type="ORF">JO391_10655</name>
</gene>
<keyword evidence="3" id="KW-1003">Cell membrane</keyword>
<name>A0A8G0ZPW8_9RHOB</name>